<dbReference type="Gene3D" id="3.40.190.150">
    <property type="entry name" value="Bordetella uptake gene, domain 1"/>
    <property type="match status" value="1"/>
</dbReference>
<dbReference type="PIRSF" id="PIRSF017082">
    <property type="entry name" value="YflP"/>
    <property type="match status" value="1"/>
</dbReference>
<evidence type="ECO:0000313" key="3">
    <source>
        <dbReference type="EMBL" id="MCK8786110.1"/>
    </source>
</evidence>
<dbReference type="PANTHER" id="PTHR42928">
    <property type="entry name" value="TRICARBOXYLATE-BINDING PROTEIN"/>
    <property type="match status" value="1"/>
</dbReference>
<dbReference type="Proteomes" id="UP001139516">
    <property type="component" value="Unassembled WGS sequence"/>
</dbReference>
<comment type="similarity">
    <text evidence="1">Belongs to the UPF0065 (bug) family.</text>
</comment>
<dbReference type="SUPFAM" id="SSF53850">
    <property type="entry name" value="Periplasmic binding protein-like II"/>
    <property type="match status" value="1"/>
</dbReference>
<protein>
    <submittedName>
        <fullName evidence="3">Tripartite tricarboxylate transporter substrate binding protein</fullName>
    </submittedName>
</protein>
<dbReference type="CDD" id="cd07012">
    <property type="entry name" value="PBP2_Bug_TTT"/>
    <property type="match status" value="1"/>
</dbReference>
<keyword evidence="2" id="KW-0732">Signal</keyword>
<dbReference type="InterPro" id="IPR005064">
    <property type="entry name" value="BUG"/>
</dbReference>
<dbReference type="RefSeq" id="WP_248668226.1">
    <property type="nucleotide sequence ID" value="NZ_JALPRX010000073.1"/>
</dbReference>
<evidence type="ECO:0000256" key="2">
    <source>
        <dbReference type="SAM" id="SignalP"/>
    </source>
</evidence>
<dbReference type="Gene3D" id="3.40.190.10">
    <property type="entry name" value="Periplasmic binding protein-like II"/>
    <property type="match status" value="1"/>
</dbReference>
<sequence length="321" mass="33852">MLRRRFLTACTLAALPATVRAQTTGWPGGRAIEVIVPFAPGGGMDVMARAFLPFLRAALPGSNFVVINRAGAGGQIGTEAVANAAPNGFTLGAAAFPSLVSTPIERPVRWKPAELTYLANLVDDPCGLFVIPSSPLRTLQDLVAAARRDPGDLPYGTAGTGGDDHLAMLMTEQATGIRLTHVPFSGTAQILPPLLAGQLDIGAFNLSEALPLLRERRVRCLGLAAAERSPLAPELPTYREQGVDVLASAGRGFFAPPGLPAAIREPLLGAFRTALAAPDWLAAAERQSLPLHPLVGEEFRSMVLGAEASLRALWAQHPWKD</sequence>
<reference evidence="3" key="1">
    <citation type="submission" date="2022-04" db="EMBL/GenBank/DDBJ databases">
        <title>Roseomonas acroporae sp. nov., isolated from coral Acropora digitifera.</title>
        <authorList>
            <person name="Sun H."/>
        </authorList>
    </citation>
    <scope>NUCLEOTIDE SEQUENCE</scope>
    <source>
        <strain evidence="3">NAR14</strain>
    </source>
</reference>
<feature type="chain" id="PRO_5040737327" evidence="2">
    <location>
        <begin position="22"/>
        <end position="321"/>
    </location>
</feature>
<dbReference type="InterPro" id="IPR042100">
    <property type="entry name" value="Bug_dom1"/>
</dbReference>
<dbReference type="AlphaFoldDB" id="A0A9X1YBV0"/>
<comment type="caution">
    <text evidence="3">The sequence shown here is derived from an EMBL/GenBank/DDBJ whole genome shotgun (WGS) entry which is preliminary data.</text>
</comment>
<keyword evidence="4" id="KW-1185">Reference proteome</keyword>
<accession>A0A9X1YBV0</accession>
<proteinExistence type="inferred from homology"/>
<gene>
    <name evidence="3" type="ORF">M0638_17180</name>
</gene>
<feature type="signal peptide" evidence="2">
    <location>
        <begin position="1"/>
        <end position="21"/>
    </location>
</feature>
<dbReference type="PANTHER" id="PTHR42928:SF5">
    <property type="entry name" value="BLR1237 PROTEIN"/>
    <property type="match status" value="1"/>
</dbReference>
<dbReference type="EMBL" id="JALPRX010000073">
    <property type="protein sequence ID" value="MCK8786110.1"/>
    <property type="molecule type" value="Genomic_DNA"/>
</dbReference>
<dbReference type="Pfam" id="PF03401">
    <property type="entry name" value="TctC"/>
    <property type="match status" value="1"/>
</dbReference>
<name>A0A9X1YBV0_9PROT</name>
<evidence type="ECO:0000313" key="4">
    <source>
        <dbReference type="Proteomes" id="UP001139516"/>
    </source>
</evidence>
<evidence type="ECO:0000256" key="1">
    <source>
        <dbReference type="ARBA" id="ARBA00006987"/>
    </source>
</evidence>
<organism evidence="3 4">
    <name type="scientific">Roseomonas acroporae</name>
    <dbReference type="NCBI Taxonomy" id="2937791"/>
    <lineage>
        <taxon>Bacteria</taxon>
        <taxon>Pseudomonadati</taxon>
        <taxon>Pseudomonadota</taxon>
        <taxon>Alphaproteobacteria</taxon>
        <taxon>Acetobacterales</taxon>
        <taxon>Roseomonadaceae</taxon>
        <taxon>Roseomonas</taxon>
    </lineage>
</organism>